<evidence type="ECO:0000256" key="3">
    <source>
        <dbReference type="ARBA" id="ARBA00022840"/>
    </source>
</evidence>
<dbReference type="GO" id="GO:0016887">
    <property type="term" value="F:ATP hydrolysis activity"/>
    <property type="evidence" value="ECO:0007669"/>
    <property type="project" value="InterPro"/>
</dbReference>
<dbReference type="KEGG" id="tvr:TVD_04715"/>
<evidence type="ECO:0000313" key="6">
    <source>
        <dbReference type="Proteomes" id="UP000064201"/>
    </source>
</evidence>
<sequence>MTAAAIALQSVAKRYAGGRVGLANVDLEVPAGSFFGLLGPNGAGKTTLVGLLTTLVRADRGSIRVCGHDVATQAVAAKACMGVVPQEVNFNSFEPVGEIVEAQAAYYGLSPRRARERTGEVLQQAGLLDRREQSAWGLSGGMKRRLMIARALVHRPRVLLLDEPTAGVDLEGRHATWELLRGLNADGVTILLTTHYLEEAESLCDRLAILDQGEIVARGETGELLHGLNVQTLVLELNAPLDAAPVLEGLATRLVDIWTLEIDLPQGMEVNDLFDRLGGSGVRVAGLRNKRNRLESLFLQRIAKRADALQGAGA</sequence>
<evidence type="ECO:0000256" key="2">
    <source>
        <dbReference type="ARBA" id="ARBA00022741"/>
    </source>
</evidence>
<dbReference type="RefSeq" id="WP_019563157.1">
    <property type="nucleotide sequence ID" value="NZ_CP011367.1"/>
</dbReference>
<name>A0A0G3G5G7_9GAMM</name>
<gene>
    <name evidence="5" type="ORF">TVD_04715</name>
</gene>
<dbReference type="PROSITE" id="PS00211">
    <property type="entry name" value="ABC_TRANSPORTER_1"/>
    <property type="match status" value="1"/>
</dbReference>
<evidence type="ECO:0000313" key="5">
    <source>
        <dbReference type="EMBL" id="AKJ94717.1"/>
    </source>
</evidence>
<dbReference type="PATRIC" id="fig|106634.4.peg.963"/>
<dbReference type="STRING" id="106634.TVD_04715"/>
<dbReference type="Gene3D" id="3.40.50.300">
    <property type="entry name" value="P-loop containing nucleotide triphosphate hydrolases"/>
    <property type="match status" value="1"/>
</dbReference>
<dbReference type="SUPFAM" id="SSF52540">
    <property type="entry name" value="P-loop containing nucleoside triphosphate hydrolases"/>
    <property type="match status" value="1"/>
</dbReference>
<accession>A0A0G3G5G7</accession>
<proteinExistence type="predicted"/>
<keyword evidence="2" id="KW-0547">Nucleotide-binding</keyword>
<reference evidence="5 6" key="1">
    <citation type="submission" date="2015-04" db="EMBL/GenBank/DDBJ databases">
        <title>Complete Sequence for the Genome of the Thioalkalivibrio versutus D301.</title>
        <authorList>
            <person name="Mu T."/>
            <person name="Zhou J."/>
            <person name="Xu X."/>
        </authorList>
    </citation>
    <scope>NUCLEOTIDE SEQUENCE [LARGE SCALE GENOMIC DNA]</scope>
    <source>
        <strain evidence="5 6">D301</strain>
    </source>
</reference>
<dbReference type="Pfam" id="PF00005">
    <property type="entry name" value="ABC_tran"/>
    <property type="match status" value="1"/>
</dbReference>
<evidence type="ECO:0000256" key="1">
    <source>
        <dbReference type="ARBA" id="ARBA00022448"/>
    </source>
</evidence>
<dbReference type="InterPro" id="IPR050763">
    <property type="entry name" value="ABC_transporter_ATP-binding"/>
</dbReference>
<dbReference type="PROSITE" id="PS50893">
    <property type="entry name" value="ABC_TRANSPORTER_2"/>
    <property type="match status" value="1"/>
</dbReference>
<dbReference type="InterPro" id="IPR027417">
    <property type="entry name" value="P-loop_NTPase"/>
</dbReference>
<keyword evidence="1" id="KW-0813">Transport</keyword>
<keyword evidence="6" id="KW-1185">Reference proteome</keyword>
<feature type="domain" description="ABC transporter" evidence="4">
    <location>
        <begin position="6"/>
        <end position="237"/>
    </location>
</feature>
<dbReference type="AlphaFoldDB" id="A0A0G3G5G7"/>
<dbReference type="InterPro" id="IPR003593">
    <property type="entry name" value="AAA+_ATPase"/>
</dbReference>
<dbReference type="OrthoDB" id="9775490at2"/>
<dbReference type="PANTHER" id="PTHR42711:SF15">
    <property type="entry name" value="ABC-TYPE MULTIDRUG TRANSPORT SYSTEM, ATPASE COMPONENT"/>
    <property type="match status" value="1"/>
</dbReference>
<dbReference type="InterPro" id="IPR003439">
    <property type="entry name" value="ABC_transporter-like_ATP-bd"/>
</dbReference>
<dbReference type="EMBL" id="CP011367">
    <property type="protein sequence ID" value="AKJ94717.1"/>
    <property type="molecule type" value="Genomic_DNA"/>
</dbReference>
<dbReference type="GO" id="GO:0005524">
    <property type="term" value="F:ATP binding"/>
    <property type="evidence" value="ECO:0007669"/>
    <property type="project" value="UniProtKB-KW"/>
</dbReference>
<evidence type="ECO:0000259" key="4">
    <source>
        <dbReference type="PROSITE" id="PS50893"/>
    </source>
</evidence>
<dbReference type="PANTHER" id="PTHR42711">
    <property type="entry name" value="ABC TRANSPORTER ATP-BINDING PROTEIN"/>
    <property type="match status" value="1"/>
</dbReference>
<dbReference type="SMART" id="SM00382">
    <property type="entry name" value="AAA"/>
    <property type="match status" value="1"/>
</dbReference>
<keyword evidence="3" id="KW-0067">ATP-binding</keyword>
<protein>
    <submittedName>
        <fullName evidence="5">ABC transporter</fullName>
    </submittedName>
</protein>
<dbReference type="Proteomes" id="UP000064201">
    <property type="component" value="Chromosome"/>
</dbReference>
<organism evidence="5 6">
    <name type="scientific">Thioalkalivibrio versutus</name>
    <dbReference type="NCBI Taxonomy" id="106634"/>
    <lineage>
        <taxon>Bacteria</taxon>
        <taxon>Pseudomonadati</taxon>
        <taxon>Pseudomonadota</taxon>
        <taxon>Gammaproteobacteria</taxon>
        <taxon>Chromatiales</taxon>
        <taxon>Ectothiorhodospiraceae</taxon>
        <taxon>Thioalkalivibrio</taxon>
    </lineage>
</organism>
<dbReference type="InterPro" id="IPR017871">
    <property type="entry name" value="ABC_transporter-like_CS"/>
</dbReference>